<evidence type="ECO:0000313" key="2">
    <source>
        <dbReference type="Proteomes" id="UP001250858"/>
    </source>
</evidence>
<accession>A0ABY9RUF0</accession>
<organism evidence="1 2">
    <name type="scientific">Streptomyces roseicoloratus</name>
    <dbReference type="NCBI Taxonomy" id="2508722"/>
    <lineage>
        <taxon>Bacteria</taxon>
        <taxon>Bacillati</taxon>
        <taxon>Actinomycetota</taxon>
        <taxon>Actinomycetes</taxon>
        <taxon>Kitasatosporales</taxon>
        <taxon>Streptomycetaceae</taxon>
        <taxon>Streptomyces</taxon>
    </lineage>
</organism>
<name>A0ABY9RUF0_9ACTN</name>
<dbReference type="RefSeq" id="WP_246095553.1">
    <property type="nucleotide sequence ID" value="NZ_CP133762.1"/>
</dbReference>
<dbReference type="Pfam" id="PF05973">
    <property type="entry name" value="Gp49"/>
    <property type="match status" value="1"/>
</dbReference>
<dbReference type="InterPro" id="IPR009241">
    <property type="entry name" value="HigB-like"/>
</dbReference>
<sequence>MEEDLHIIELESEVREWLTLLPDKHYRKVEEYAELLAALGTRTPMPFARPLRDGVYELRPTLNGEATRVTYWFAPEHRVVLLTVFHKTRAHEAAQVERAVRARLLCAERHGRAHITYSRDEKGEPS</sequence>
<dbReference type="EMBL" id="CP133762">
    <property type="protein sequence ID" value="WMX45807.1"/>
    <property type="molecule type" value="Genomic_DNA"/>
</dbReference>
<gene>
    <name evidence="1" type="ORF">RGF97_14380</name>
</gene>
<proteinExistence type="predicted"/>
<dbReference type="Proteomes" id="UP001250858">
    <property type="component" value="Chromosome"/>
</dbReference>
<evidence type="ECO:0000313" key="1">
    <source>
        <dbReference type="EMBL" id="WMX45807.1"/>
    </source>
</evidence>
<reference evidence="1 2" key="1">
    <citation type="submission" date="2023-09" db="EMBL/GenBank/DDBJ databases">
        <title>Complete genome of Streptomyces roseicoloratus T14.</title>
        <authorList>
            <person name="Bashizi T."/>
            <person name="Kim M.-J."/>
            <person name="Lee G."/>
            <person name="Tagele S.B."/>
            <person name="Shin J.-H."/>
        </authorList>
    </citation>
    <scope>NUCLEOTIDE SEQUENCE [LARGE SCALE GENOMIC DNA]</scope>
    <source>
        <strain evidence="1 2">T14</strain>
    </source>
</reference>
<protein>
    <submittedName>
        <fullName evidence="1">Type II toxin-antitoxin system RelE/ParE family toxin</fullName>
    </submittedName>
</protein>
<keyword evidence="2" id="KW-1185">Reference proteome</keyword>